<evidence type="ECO:0000313" key="2">
    <source>
        <dbReference type="EMBL" id="KAI8035117.1"/>
    </source>
</evidence>
<dbReference type="Proteomes" id="UP001059596">
    <property type="component" value="Unassembled WGS sequence"/>
</dbReference>
<accession>A0A9Q0BJT4</accession>
<feature type="chain" id="PRO_5040119458" evidence="1">
    <location>
        <begin position="23"/>
        <end position="139"/>
    </location>
</feature>
<keyword evidence="1" id="KW-0732">Signal</keyword>
<evidence type="ECO:0000313" key="3">
    <source>
        <dbReference type="Proteomes" id="UP001059596"/>
    </source>
</evidence>
<gene>
    <name evidence="2" type="ORF">M5D96_012062</name>
</gene>
<sequence>MNLIPGNVLFLVILGLVCPSHSLPMTPENELRELDHQLGHQMGHQQPRMAKSEVESEFVGRIAPNGEHSVEEDPEHAIALLEELEEAGVKSTDDRPLHILSYNELLRLLALWHLNQNRNVYEANGPDKQPDQAIDAHSV</sequence>
<name>A0A9Q0BJT4_9MUSC</name>
<feature type="signal peptide" evidence="1">
    <location>
        <begin position="1"/>
        <end position="22"/>
    </location>
</feature>
<protein>
    <submittedName>
        <fullName evidence="2">Uncharacterized protein</fullName>
    </submittedName>
</protein>
<reference evidence="2" key="1">
    <citation type="journal article" date="2023" name="Genome Biol. Evol.">
        <title>Long-read-based Genome Assembly of Drosophila gunungcola Reveals Fewer Chemosensory Genes in Flower-breeding Species.</title>
        <authorList>
            <person name="Negi A."/>
            <person name="Liao B.Y."/>
            <person name="Yeh S.D."/>
        </authorList>
    </citation>
    <scope>NUCLEOTIDE SEQUENCE</scope>
    <source>
        <strain evidence="2">Sukarami</strain>
    </source>
</reference>
<proteinExistence type="predicted"/>
<dbReference type="AlphaFoldDB" id="A0A9Q0BJT4"/>
<keyword evidence="3" id="KW-1185">Reference proteome</keyword>
<organism evidence="2 3">
    <name type="scientific">Drosophila gunungcola</name>
    <name type="common">fruit fly</name>
    <dbReference type="NCBI Taxonomy" id="103775"/>
    <lineage>
        <taxon>Eukaryota</taxon>
        <taxon>Metazoa</taxon>
        <taxon>Ecdysozoa</taxon>
        <taxon>Arthropoda</taxon>
        <taxon>Hexapoda</taxon>
        <taxon>Insecta</taxon>
        <taxon>Pterygota</taxon>
        <taxon>Neoptera</taxon>
        <taxon>Endopterygota</taxon>
        <taxon>Diptera</taxon>
        <taxon>Brachycera</taxon>
        <taxon>Muscomorpha</taxon>
        <taxon>Ephydroidea</taxon>
        <taxon>Drosophilidae</taxon>
        <taxon>Drosophila</taxon>
        <taxon>Sophophora</taxon>
    </lineage>
</organism>
<dbReference type="OrthoDB" id="7868485at2759"/>
<comment type="caution">
    <text evidence="2">The sequence shown here is derived from an EMBL/GenBank/DDBJ whole genome shotgun (WGS) entry which is preliminary data.</text>
</comment>
<dbReference type="EMBL" id="JAMKOV010000047">
    <property type="protein sequence ID" value="KAI8035117.1"/>
    <property type="molecule type" value="Genomic_DNA"/>
</dbReference>
<evidence type="ECO:0000256" key="1">
    <source>
        <dbReference type="SAM" id="SignalP"/>
    </source>
</evidence>